<name>A0AAE1DHV4_9GAST</name>
<reference evidence="2" key="1">
    <citation type="journal article" date="2023" name="G3 (Bethesda)">
        <title>A reference genome for the long-term kleptoplast-retaining sea slug Elysia crispata morphotype clarki.</title>
        <authorList>
            <person name="Eastman K.E."/>
            <person name="Pendleton A.L."/>
            <person name="Shaikh M.A."/>
            <person name="Suttiyut T."/>
            <person name="Ogas R."/>
            <person name="Tomko P."/>
            <person name="Gavelis G."/>
            <person name="Widhalm J.R."/>
            <person name="Wisecaver J.H."/>
        </authorList>
    </citation>
    <scope>NUCLEOTIDE SEQUENCE</scope>
    <source>
        <strain evidence="2">ECLA1</strain>
    </source>
</reference>
<keyword evidence="3" id="KW-1185">Reference proteome</keyword>
<dbReference type="EMBL" id="JAWDGP010003760">
    <property type="protein sequence ID" value="KAK3771284.1"/>
    <property type="molecule type" value="Genomic_DNA"/>
</dbReference>
<evidence type="ECO:0000313" key="3">
    <source>
        <dbReference type="Proteomes" id="UP001283361"/>
    </source>
</evidence>
<protein>
    <submittedName>
        <fullName evidence="2">Uncharacterized protein</fullName>
    </submittedName>
</protein>
<sequence>MRRSMRATLLLNKAGTLSLEQKEDMQEVALRQGINGVGIGQCSCLLRALAQERRNSSFYHYVTLRKRGLVETPTFMSNHYPLGLSERFALVCPNLNLTPALKAVVNNGDCLTYRAVLIDYQLTNRNTSSLERYGRHPAGEPADQKFKSGSSQLQPKFLGKVYISLHRTQKQIQHMLKVRVRGRGRFCRCATGSYPASCKENVSHDLKMWRSPKNLMFSVRSKIPPGSIDIHAIQEMSGYRSPSVEIVIHTCSVAGIKVARASGRSKQIKQPTKWWRMRHVIALHSSMTILYDAIVNR</sequence>
<accession>A0AAE1DHV4</accession>
<feature type="compositionally biased region" description="Basic and acidic residues" evidence="1">
    <location>
        <begin position="132"/>
        <end position="146"/>
    </location>
</feature>
<proteinExistence type="predicted"/>
<evidence type="ECO:0000256" key="1">
    <source>
        <dbReference type="SAM" id="MobiDB-lite"/>
    </source>
</evidence>
<feature type="region of interest" description="Disordered" evidence="1">
    <location>
        <begin position="131"/>
        <end position="150"/>
    </location>
</feature>
<evidence type="ECO:0000313" key="2">
    <source>
        <dbReference type="EMBL" id="KAK3771284.1"/>
    </source>
</evidence>
<dbReference type="AlphaFoldDB" id="A0AAE1DHV4"/>
<dbReference type="Proteomes" id="UP001283361">
    <property type="component" value="Unassembled WGS sequence"/>
</dbReference>
<comment type="caution">
    <text evidence="2">The sequence shown here is derived from an EMBL/GenBank/DDBJ whole genome shotgun (WGS) entry which is preliminary data.</text>
</comment>
<gene>
    <name evidence="2" type="ORF">RRG08_024363</name>
</gene>
<organism evidence="2 3">
    <name type="scientific">Elysia crispata</name>
    <name type="common">lettuce slug</name>
    <dbReference type="NCBI Taxonomy" id="231223"/>
    <lineage>
        <taxon>Eukaryota</taxon>
        <taxon>Metazoa</taxon>
        <taxon>Spiralia</taxon>
        <taxon>Lophotrochozoa</taxon>
        <taxon>Mollusca</taxon>
        <taxon>Gastropoda</taxon>
        <taxon>Heterobranchia</taxon>
        <taxon>Euthyneura</taxon>
        <taxon>Panpulmonata</taxon>
        <taxon>Sacoglossa</taxon>
        <taxon>Placobranchoidea</taxon>
        <taxon>Plakobranchidae</taxon>
        <taxon>Elysia</taxon>
    </lineage>
</organism>